<dbReference type="Pfam" id="PF00266">
    <property type="entry name" value="Aminotran_5"/>
    <property type="match status" value="1"/>
</dbReference>
<dbReference type="EC" id="2.6.1.37" evidence="7"/>
<dbReference type="NCBIfam" id="NF010006">
    <property type="entry name" value="PRK13479.1"/>
    <property type="match status" value="1"/>
</dbReference>
<dbReference type="InterPro" id="IPR015422">
    <property type="entry name" value="PyrdxlP-dep_Trfase_small"/>
</dbReference>
<dbReference type="Gene3D" id="3.90.1150.10">
    <property type="entry name" value="Aspartate Aminotransferase, domain 1"/>
    <property type="match status" value="1"/>
</dbReference>
<evidence type="ECO:0000256" key="8">
    <source>
        <dbReference type="PIRSR" id="PIRSR000524-1"/>
    </source>
</evidence>
<feature type="modified residue" description="N6-(pyridoxal phosphate)lysine" evidence="7 9">
    <location>
        <position position="193"/>
    </location>
</feature>
<feature type="binding site" evidence="8">
    <location>
        <position position="338"/>
    </location>
    <ligand>
        <name>substrate</name>
    </ligand>
</feature>
<dbReference type="InterPro" id="IPR000192">
    <property type="entry name" value="Aminotrans_V_dom"/>
</dbReference>
<keyword evidence="3 7" id="KW-0808">Transferase</keyword>
<protein>
    <recommendedName>
        <fullName evidence="7">2-aminoethylphosphonate--pyruvate transaminase</fullName>
        <ecNumber evidence="7">2.6.1.37</ecNumber>
    </recommendedName>
    <alternativeName>
        <fullName evidence="7">2-aminoethylphosphonate aminotransferase</fullName>
    </alternativeName>
    <alternativeName>
        <fullName evidence="7">AEP transaminase</fullName>
        <shortName evidence="7">AEPT</shortName>
    </alternativeName>
</protein>
<dbReference type="InterPro" id="IPR015424">
    <property type="entry name" value="PyrdxlP-dep_Trfase"/>
</dbReference>
<sequence length="368" mass="41431">MKRNILLNPGPATTTETVKLAQVVPDICPREAEFGALMEFVSEGLTSFVANPKDYTSVLFGGSGTAGVEAVLSSVIGEDEGVLIVNNGAYGARMCQICDAYGIHYVEFKSSKIEPINLEELEACIKEHQGFIQYLAVIHNETTTGLLNDLDPLAELTRKYGLTFIVDAMSSYAAIPIHMAKQNISYLVASSNKNIQGMAGVVFAICNKEKLQELKDKKKRNFYLDLYAQYEYFQKTKQLRFTPPVQTLYALKQAIIELQEETVEGRYERYTDNWETLLEGITRLGLTYLVAKEHHSHIITTILEPDCEGYSFDGMHDYLYARGYTIYPGKIGENNTFRIANIGALDRNDIKEFLECLEKYLIGIKFIK</sequence>
<dbReference type="EMBL" id="DVHN01000185">
    <property type="protein sequence ID" value="HIR89850.1"/>
    <property type="molecule type" value="Genomic_DNA"/>
</dbReference>
<name>A0A9D1JEJ6_9FIRM</name>
<accession>A0A9D1JEJ6</accession>
<comment type="subunit">
    <text evidence="7">Homodimer.</text>
</comment>
<reference evidence="11" key="1">
    <citation type="submission" date="2020-10" db="EMBL/GenBank/DDBJ databases">
        <authorList>
            <person name="Gilroy R."/>
        </authorList>
    </citation>
    <scope>NUCLEOTIDE SEQUENCE</scope>
    <source>
        <strain evidence="11">ChiW13-3771</strain>
    </source>
</reference>
<evidence type="ECO:0000256" key="2">
    <source>
        <dbReference type="ARBA" id="ARBA00022576"/>
    </source>
</evidence>
<dbReference type="GO" id="GO:0047304">
    <property type="term" value="F:2-aminoethylphosphonate-pyruvate transaminase activity"/>
    <property type="evidence" value="ECO:0007669"/>
    <property type="project" value="UniProtKB-UniRule"/>
</dbReference>
<dbReference type="PANTHER" id="PTHR42778">
    <property type="entry name" value="2-AMINOETHYLPHOSPHONATE--PYRUVATE TRANSAMINASE"/>
    <property type="match status" value="1"/>
</dbReference>
<dbReference type="PANTHER" id="PTHR42778:SF1">
    <property type="entry name" value="2-AMINOETHYLPHOSPHONATE--PYRUVATE TRANSAMINASE"/>
    <property type="match status" value="1"/>
</dbReference>
<comment type="function">
    <text evidence="7">Involved in phosphonate degradation.</text>
</comment>
<evidence type="ECO:0000256" key="7">
    <source>
        <dbReference type="HAMAP-Rule" id="MF_01376"/>
    </source>
</evidence>
<comment type="similarity">
    <text evidence="7">Belongs to the class-V pyridoxal-phosphate-dependent aminotransferase family. PhnW subfamily.</text>
</comment>
<dbReference type="AlphaFoldDB" id="A0A9D1JEJ6"/>
<comment type="cofactor">
    <cofactor evidence="1 7 9">
        <name>pyridoxal 5'-phosphate</name>
        <dbReference type="ChEBI" id="CHEBI:597326"/>
    </cofactor>
</comment>
<feature type="domain" description="Aminotransferase class V" evidence="10">
    <location>
        <begin position="30"/>
        <end position="300"/>
    </location>
</feature>
<organism evidence="11 12">
    <name type="scientific">Candidatus Fimimorpha faecalis</name>
    <dbReference type="NCBI Taxonomy" id="2840824"/>
    <lineage>
        <taxon>Bacteria</taxon>
        <taxon>Bacillati</taxon>
        <taxon>Bacillota</taxon>
        <taxon>Clostridia</taxon>
        <taxon>Eubacteriales</taxon>
        <taxon>Candidatus Fimimorpha</taxon>
    </lineage>
</organism>
<reference evidence="11" key="2">
    <citation type="journal article" date="2021" name="PeerJ">
        <title>Extensive microbial diversity within the chicken gut microbiome revealed by metagenomics and culture.</title>
        <authorList>
            <person name="Gilroy R."/>
            <person name="Ravi A."/>
            <person name="Getino M."/>
            <person name="Pursley I."/>
            <person name="Horton D.L."/>
            <person name="Alikhan N.F."/>
            <person name="Baker D."/>
            <person name="Gharbi K."/>
            <person name="Hall N."/>
            <person name="Watson M."/>
            <person name="Adriaenssens E.M."/>
            <person name="Foster-Nyarko E."/>
            <person name="Jarju S."/>
            <person name="Secka A."/>
            <person name="Antonio M."/>
            <person name="Oren A."/>
            <person name="Chaudhuri R.R."/>
            <person name="La Ragione R."/>
            <person name="Hildebrand F."/>
            <person name="Pallen M.J."/>
        </authorList>
    </citation>
    <scope>NUCLEOTIDE SEQUENCE</scope>
    <source>
        <strain evidence="11">ChiW13-3771</strain>
    </source>
</reference>
<evidence type="ECO:0000259" key="10">
    <source>
        <dbReference type="Pfam" id="PF00266"/>
    </source>
</evidence>
<keyword evidence="5 7" id="KW-0670">Pyruvate</keyword>
<dbReference type="InterPro" id="IPR015421">
    <property type="entry name" value="PyrdxlP-dep_Trfase_major"/>
</dbReference>
<keyword evidence="2 7" id="KW-0032">Aminotransferase</keyword>
<proteinExistence type="inferred from homology"/>
<evidence type="ECO:0000256" key="5">
    <source>
        <dbReference type="ARBA" id="ARBA00023317"/>
    </source>
</evidence>
<dbReference type="InterPro" id="IPR012703">
    <property type="entry name" value="NH2EtPonate_pyrv_transaminase"/>
</dbReference>
<comment type="caution">
    <text evidence="11">The sequence shown here is derived from an EMBL/GenBank/DDBJ whole genome shotgun (WGS) entry which is preliminary data.</text>
</comment>
<keyword evidence="4 7" id="KW-0663">Pyridoxal phosphate</keyword>
<dbReference type="HAMAP" id="MF_01376">
    <property type="entry name" value="PhnW_aminotrans_5"/>
    <property type="match status" value="1"/>
</dbReference>
<dbReference type="SUPFAM" id="SSF53383">
    <property type="entry name" value="PLP-dependent transferases"/>
    <property type="match status" value="1"/>
</dbReference>
<evidence type="ECO:0000256" key="9">
    <source>
        <dbReference type="PIRSR" id="PIRSR000524-50"/>
    </source>
</evidence>
<dbReference type="GO" id="GO:0019700">
    <property type="term" value="P:organic phosphonate catabolic process"/>
    <property type="evidence" value="ECO:0007669"/>
    <property type="project" value="InterPro"/>
</dbReference>
<dbReference type="Gene3D" id="3.40.640.10">
    <property type="entry name" value="Type I PLP-dependent aspartate aminotransferase-like (Major domain)"/>
    <property type="match status" value="1"/>
</dbReference>
<dbReference type="NCBIfam" id="TIGR03301">
    <property type="entry name" value="PhnW-AepZ"/>
    <property type="match status" value="1"/>
</dbReference>
<gene>
    <name evidence="7" type="primary">phnW</name>
    <name evidence="11" type="ORF">IAC96_12970</name>
</gene>
<evidence type="ECO:0000256" key="6">
    <source>
        <dbReference type="ARBA" id="ARBA00049460"/>
    </source>
</evidence>
<evidence type="ECO:0000256" key="3">
    <source>
        <dbReference type="ARBA" id="ARBA00022679"/>
    </source>
</evidence>
<evidence type="ECO:0000313" key="12">
    <source>
        <dbReference type="Proteomes" id="UP000824201"/>
    </source>
</evidence>
<dbReference type="InterPro" id="IPR024169">
    <property type="entry name" value="SP_NH2Trfase/AEP_transaminase"/>
</dbReference>
<evidence type="ECO:0000313" key="11">
    <source>
        <dbReference type="EMBL" id="HIR89850.1"/>
    </source>
</evidence>
<comment type="catalytic activity">
    <reaction evidence="6 7">
        <text>(2-aminoethyl)phosphonate + pyruvate = phosphonoacetaldehyde + L-alanine</text>
        <dbReference type="Rhea" id="RHEA:17021"/>
        <dbReference type="ChEBI" id="CHEBI:15361"/>
        <dbReference type="ChEBI" id="CHEBI:57418"/>
        <dbReference type="ChEBI" id="CHEBI:57972"/>
        <dbReference type="ChEBI" id="CHEBI:58383"/>
        <dbReference type="EC" id="2.6.1.37"/>
    </reaction>
</comment>
<dbReference type="PIRSF" id="PIRSF000524">
    <property type="entry name" value="SPT"/>
    <property type="match status" value="1"/>
</dbReference>
<evidence type="ECO:0000256" key="4">
    <source>
        <dbReference type="ARBA" id="ARBA00022898"/>
    </source>
</evidence>
<evidence type="ECO:0000256" key="1">
    <source>
        <dbReference type="ARBA" id="ARBA00001933"/>
    </source>
</evidence>
<dbReference type="Proteomes" id="UP000824201">
    <property type="component" value="Unassembled WGS sequence"/>
</dbReference>